<dbReference type="RefSeq" id="XP_014143799.1">
    <property type="nucleotide sequence ID" value="XM_014288324.1"/>
</dbReference>
<evidence type="ECO:0000256" key="1">
    <source>
        <dbReference type="SAM" id="MobiDB-lite"/>
    </source>
</evidence>
<feature type="region of interest" description="Disordered" evidence="1">
    <location>
        <begin position="23"/>
        <end position="65"/>
    </location>
</feature>
<sequence length="65" mass="7156">MCLYHHLSLVGIRRSGREVKSAPNYADDFEENDDSVSVAAGSAESKDNDYDVDIGMVSDDPDDNF</sequence>
<accession>A0A0L0EZN1</accession>
<proteinExistence type="predicted"/>
<dbReference type="GeneID" id="25918086"/>
<feature type="non-terminal residue" evidence="2">
    <location>
        <position position="65"/>
    </location>
</feature>
<reference evidence="2 3" key="1">
    <citation type="submission" date="2011-02" db="EMBL/GenBank/DDBJ databases">
        <title>The Genome Sequence of Sphaeroforma arctica JP610.</title>
        <authorList>
            <consortium name="The Broad Institute Genome Sequencing Platform"/>
            <person name="Russ C."/>
            <person name="Cuomo C."/>
            <person name="Young S.K."/>
            <person name="Zeng Q."/>
            <person name="Gargeya S."/>
            <person name="Alvarado L."/>
            <person name="Berlin A."/>
            <person name="Chapman S.B."/>
            <person name="Chen Z."/>
            <person name="Freedman E."/>
            <person name="Gellesch M."/>
            <person name="Goldberg J."/>
            <person name="Griggs A."/>
            <person name="Gujja S."/>
            <person name="Heilman E."/>
            <person name="Heiman D."/>
            <person name="Howarth C."/>
            <person name="Mehta T."/>
            <person name="Neiman D."/>
            <person name="Pearson M."/>
            <person name="Roberts A."/>
            <person name="Saif S."/>
            <person name="Shea T."/>
            <person name="Shenoy N."/>
            <person name="Sisk P."/>
            <person name="Stolte C."/>
            <person name="Sykes S."/>
            <person name="White J."/>
            <person name="Yandava C."/>
            <person name="Burger G."/>
            <person name="Gray M.W."/>
            <person name="Holland P.W.H."/>
            <person name="King N."/>
            <person name="Lang F.B.F."/>
            <person name="Roger A.J."/>
            <person name="Ruiz-Trillo I."/>
            <person name="Haas B."/>
            <person name="Nusbaum C."/>
            <person name="Birren B."/>
        </authorList>
    </citation>
    <scope>NUCLEOTIDE SEQUENCE [LARGE SCALE GENOMIC DNA]</scope>
    <source>
        <strain evidence="2 3">JP610</strain>
    </source>
</reference>
<evidence type="ECO:0000313" key="3">
    <source>
        <dbReference type="Proteomes" id="UP000054560"/>
    </source>
</evidence>
<keyword evidence="3" id="KW-1185">Reference proteome</keyword>
<protein>
    <submittedName>
        <fullName evidence="2">Uncharacterized protein</fullName>
    </submittedName>
</protein>
<evidence type="ECO:0000313" key="2">
    <source>
        <dbReference type="EMBL" id="KNC69897.1"/>
    </source>
</evidence>
<name>A0A0L0EZN1_9EUKA</name>
<gene>
    <name evidence="2" type="ORF">SARC_17582</name>
</gene>
<dbReference type="EMBL" id="KQ252880">
    <property type="protein sequence ID" value="KNC69897.1"/>
    <property type="molecule type" value="Genomic_DNA"/>
</dbReference>
<dbReference type="AlphaFoldDB" id="A0A0L0EZN1"/>
<dbReference type="Proteomes" id="UP000054560">
    <property type="component" value="Unassembled WGS sequence"/>
</dbReference>
<organism evidence="2 3">
    <name type="scientific">Sphaeroforma arctica JP610</name>
    <dbReference type="NCBI Taxonomy" id="667725"/>
    <lineage>
        <taxon>Eukaryota</taxon>
        <taxon>Ichthyosporea</taxon>
        <taxon>Ichthyophonida</taxon>
        <taxon>Sphaeroforma</taxon>
    </lineage>
</organism>